<dbReference type="AlphaFoldDB" id="A0A938WRF8"/>
<reference evidence="1" key="1">
    <citation type="submission" date="2020-08" db="EMBL/GenBank/DDBJ databases">
        <authorList>
            <person name="Cejkova D."/>
            <person name="Kubasova T."/>
            <person name="Jahodarova E."/>
            <person name="Rychlik I."/>
        </authorList>
    </citation>
    <scope>NUCLEOTIDE SEQUENCE</scope>
    <source>
        <strain evidence="1">An824</strain>
    </source>
</reference>
<dbReference type="SUPFAM" id="SSF140736">
    <property type="entry name" value="Rv1873-like"/>
    <property type="match status" value="1"/>
</dbReference>
<dbReference type="RefSeq" id="WP_021947697.1">
    <property type="nucleotide sequence ID" value="NZ_JACJJG010000006.1"/>
</dbReference>
<dbReference type="Proteomes" id="UP000706891">
    <property type="component" value="Unassembled WGS sequence"/>
</dbReference>
<organism evidence="1 2">
    <name type="scientific">Marseilla massiliensis</name>
    <dbReference type="NCBI Taxonomy" id="1841864"/>
    <lineage>
        <taxon>Bacteria</taxon>
        <taxon>Pseudomonadati</taxon>
        <taxon>Bacteroidota</taxon>
        <taxon>Bacteroidia</taxon>
        <taxon>Bacteroidales</taxon>
        <taxon>Prevotellaceae</taxon>
        <taxon>Marseilla</taxon>
    </lineage>
</organism>
<dbReference type="Pfam" id="PF08837">
    <property type="entry name" value="DUF1810"/>
    <property type="match status" value="1"/>
</dbReference>
<dbReference type="Gene3D" id="1.25.40.380">
    <property type="entry name" value="Protein of unknown function DUF1810"/>
    <property type="match status" value="1"/>
</dbReference>
<dbReference type="InterPro" id="IPR036287">
    <property type="entry name" value="Rv1873-like_sf"/>
</dbReference>
<dbReference type="EMBL" id="JACJJG010000006">
    <property type="protein sequence ID" value="MBM6672755.1"/>
    <property type="molecule type" value="Genomic_DNA"/>
</dbReference>
<sequence length="147" mass="16576">MDYDLRRFIKAQSLPYSGYSTALEEIKAGRKRSHWIWYIFPQLKGLGHSYNAEYYGIAEREEAEAYLADATLGLRLREISLALLAVNGKSASEILGDIDAMKVKSSMTLFDAISPGDVFAAVIDKYFDGKRDGLTLKMLDRKQSDRP</sequence>
<keyword evidence="2" id="KW-1185">Reference proteome</keyword>
<reference evidence="1" key="2">
    <citation type="journal article" date="2021" name="Sci. Rep.">
        <title>The distribution of antibiotic resistance genes in chicken gut microbiota commensals.</title>
        <authorList>
            <person name="Juricova H."/>
            <person name="Matiasovicova J."/>
            <person name="Kubasova T."/>
            <person name="Cejkova D."/>
            <person name="Rychlik I."/>
        </authorList>
    </citation>
    <scope>NUCLEOTIDE SEQUENCE</scope>
    <source>
        <strain evidence="1">An824</strain>
    </source>
</reference>
<dbReference type="PIRSF" id="PIRSF008546">
    <property type="entry name" value="UCP008546"/>
    <property type="match status" value="1"/>
</dbReference>
<evidence type="ECO:0000313" key="2">
    <source>
        <dbReference type="Proteomes" id="UP000706891"/>
    </source>
</evidence>
<evidence type="ECO:0000313" key="1">
    <source>
        <dbReference type="EMBL" id="MBM6672755.1"/>
    </source>
</evidence>
<dbReference type="InterPro" id="IPR014937">
    <property type="entry name" value="DUF1810"/>
</dbReference>
<accession>A0A938WRF8</accession>
<proteinExistence type="predicted"/>
<gene>
    <name evidence="1" type="ORF">H6A34_02505</name>
</gene>
<protein>
    <submittedName>
        <fullName evidence="1">DUF1810 domain-containing protein</fullName>
    </submittedName>
</protein>
<comment type="caution">
    <text evidence="1">The sequence shown here is derived from an EMBL/GenBank/DDBJ whole genome shotgun (WGS) entry which is preliminary data.</text>
</comment>
<name>A0A938WRF8_9BACT</name>